<dbReference type="AlphaFoldDB" id="A0AAQ3TWN6"/>
<protein>
    <submittedName>
        <fullName evidence="1">Uncharacterized protein</fullName>
    </submittedName>
</protein>
<gene>
    <name evidence="1" type="ORF">U9M48_027106</name>
</gene>
<dbReference type="SUPFAM" id="SSF53098">
    <property type="entry name" value="Ribonuclease H-like"/>
    <property type="match status" value="1"/>
</dbReference>
<keyword evidence="2" id="KW-1185">Reference proteome</keyword>
<reference evidence="1 2" key="1">
    <citation type="submission" date="2024-02" db="EMBL/GenBank/DDBJ databases">
        <title>High-quality chromosome-scale genome assembly of Pensacola bahiagrass (Paspalum notatum Flugge var. saurae).</title>
        <authorList>
            <person name="Vega J.M."/>
            <person name="Podio M."/>
            <person name="Orjuela J."/>
            <person name="Siena L.A."/>
            <person name="Pessino S.C."/>
            <person name="Combes M.C."/>
            <person name="Mariac C."/>
            <person name="Albertini E."/>
            <person name="Pupilli F."/>
            <person name="Ortiz J.P.A."/>
            <person name="Leblanc O."/>
        </authorList>
    </citation>
    <scope>NUCLEOTIDE SEQUENCE [LARGE SCALE GENOMIC DNA]</scope>
    <source>
        <strain evidence="1">R1</strain>
        <tissue evidence="1">Leaf</tissue>
    </source>
</reference>
<sequence length="153" mass="17554">MVEHIGFRRFVSALQPLFKMKGHYGCIQGRKKRALNYMAACKSRIAITSDMWTSENQKRGYMAVTGHFIDDSWKLRNIIMRFIYVPAPHTGEVICEELYDALVEWNIDEKISTVTLDNCTTNNSVITELIKKIGSSKLMLEGILFHMHCAAHI</sequence>
<dbReference type="Proteomes" id="UP001341281">
    <property type="component" value="Chromosome 06"/>
</dbReference>
<evidence type="ECO:0000313" key="1">
    <source>
        <dbReference type="EMBL" id="WVZ79537.1"/>
    </source>
</evidence>
<dbReference type="InterPro" id="IPR012337">
    <property type="entry name" value="RNaseH-like_sf"/>
</dbReference>
<accession>A0AAQ3TWN6</accession>
<proteinExistence type="predicted"/>
<dbReference type="InterPro" id="IPR052035">
    <property type="entry name" value="ZnF_BED_domain_contain"/>
</dbReference>
<name>A0AAQ3TWN6_PASNO</name>
<dbReference type="EMBL" id="CP144750">
    <property type="protein sequence ID" value="WVZ79537.1"/>
    <property type="molecule type" value="Genomic_DNA"/>
</dbReference>
<dbReference type="PANTHER" id="PTHR46481">
    <property type="entry name" value="ZINC FINGER BED DOMAIN-CONTAINING PROTEIN 4"/>
    <property type="match status" value="1"/>
</dbReference>
<evidence type="ECO:0000313" key="2">
    <source>
        <dbReference type="Proteomes" id="UP001341281"/>
    </source>
</evidence>
<dbReference type="PANTHER" id="PTHR46481:SF11">
    <property type="entry name" value="ZINC FINGER BED DOMAIN-CONTAINING PROTEIN RICESLEEPER 2-LIKE"/>
    <property type="match status" value="1"/>
</dbReference>
<organism evidence="1 2">
    <name type="scientific">Paspalum notatum var. saurae</name>
    <dbReference type="NCBI Taxonomy" id="547442"/>
    <lineage>
        <taxon>Eukaryota</taxon>
        <taxon>Viridiplantae</taxon>
        <taxon>Streptophyta</taxon>
        <taxon>Embryophyta</taxon>
        <taxon>Tracheophyta</taxon>
        <taxon>Spermatophyta</taxon>
        <taxon>Magnoliopsida</taxon>
        <taxon>Liliopsida</taxon>
        <taxon>Poales</taxon>
        <taxon>Poaceae</taxon>
        <taxon>PACMAD clade</taxon>
        <taxon>Panicoideae</taxon>
        <taxon>Andropogonodae</taxon>
        <taxon>Paspaleae</taxon>
        <taxon>Paspalinae</taxon>
        <taxon>Paspalum</taxon>
    </lineage>
</organism>